<organism evidence="10 11">
    <name type="scientific">Aquibacillus salsiterrae</name>
    <dbReference type="NCBI Taxonomy" id="2950439"/>
    <lineage>
        <taxon>Bacteria</taxon>
        <taxon>Bacillati</taxon>
        <taxon>Bacillota</taxon>
        <taxon>Bacilli</taxon>
        <taxon>Bacillales</taxon>
        <taxon>Bacillaceae</taxon>
        <taxon>Aquibacillus</taxon>
    </lineage>
</organism>
<dbReference type="GO" id="GO:0032217">
    <property type="term" value="F:riboflavin transmembrane transporter activity"/>
    <property type="evidence" value="ECO:0007669"/>
    <property type="project" value="UniProtKB-UniRule"/>
</dbReference>
<proteinExistence type="inferred from homology"/>
<dbReference type="PANTHER" id="PTHR38438">
    <property type="entry name" value="RIBOFLAVIN TRANSPORTER RIBU"/>
    <property type="match status" value="1"/>
</dbReference>
<dbReference type="InterPro" id="IPR025720">
    <property type="entry name" value="RibU"/>
</dbReference>
<dbReference type="Gene3D" id="1.10.1760.20">
    <property type="match status" value="1"/>
</dbReference>
<feature type="transmembrane region" description="Helical" evidence="9">
    <location>
        <begin position="110"/>
        <end position="130"/>
    </location>
</feature>
<dbReference type="Pfam" id="PF12822">
    <property type="entry name" value="ECF_trnsprt"/>
    <property type="match status" value="1"/>
</dbReference>
<reference evidence="10" key="1">
    <citation type="submission" date="2022-06" db="EMBL/GenBank/DDBJ databases">
        <title>Aquibacillus sp. a new bacterium isolated from soil saline samples.</title>
        <authorList>
            <person name="Galisteo C."/>
            <person name="De La Haba R."/>
            <person name="Sanchez-Porro C."/>
            <person name="Ventosa A."/>
        </authorList>
    </citation>
    <scope>NUCLEOTIDE SEQUENCE</scope>
    <source>
        <strain evidence="10">3ASR75-54</strain>
    </source>
</reference>
<accession>A0A9X3WFY3</accession>
<feature type="transmembrane region" description="Helical" evidence="9">
    <location>
        <begin position="80"/>
        <end position="98"/>
    </location>
</feature>
<comment type="subcellular location">
    <subcellularLocation>
        <location evidence="1">Cell membrane</location>
        <topology evidence="1">Multi-pass membrane protein</topology>
    </subcellularLocation>
</comment>
<evidence type="ECO:0000256" key="9">
    <source>
        <dbReference type="SAM" id="Phobius"/>
    </source>
</evidence>
<dbReference type="EMBL" id="JAMQKC010000023">
    <property type="protein sequence ID" value="MDC3418288.1"/>
    <property type="molecule type" value="Genomic_DNA"/>
</dbReference>
<comment type="similarity">
    <text evidence="2 8">Belongs to the prokaryotic riboflavin transporter (P-RFT) (TC 2.A.87) family.</text>
</comment>
<dbReference type="GO" id="GO:0005886">
    <property type="term" value="C:plasma membrane"/>
    <property type="evidence" value="ECO:0007669"/>
    <property type="project" value="UniProtKB-SubCell"/>
</dbReference>
<keyword evidence="7 8" id="KW-0472">Membrane</keyword>
<protein>
    <recommendedName>
        <fullName evidence="8">Riboflavin transporter</fullName>
    </recommendedName>
</protein>
<evidence type="ECO:0000313" key="11">
    <source>
        <dbReference type="Proteomes" id="UP001145069"/>
    </source>
</evidence>
<evidence type="ECO:0000256" key="1">
    <source>
        <dbReference type="ARBA" id="ARBA00004651"/>
    </source>
</evidence>
<feature type="transmembrane region" description="Helical" evidence="9">
    <location>
        <begin position="6"/>
        <end position="31"/>
    </location>
</feature>
<keyword evidence="5 9" id="KW-0812">Transmembrane</keyword>
<dbReference type="PANTHER" id="PTHR38438:SF1">
    <property type="entry name" value="RIBOFLAVIN TRANSPORTER RIBU"/>
    <property type="match status" value="1"/>
</dbReference>
<evidence type="ECO:0000313" key="10">
    <source>
        <dbReference type="EMBL" id="MDC3418288.1"/>
    </source>
</evidence>
<evidence type="ECO:0000256" key="3">
    <source>
        <dbReference type="ARBA" id="ARBA00022448"/>
    </source>
</evidence>
<sequence>MQSSKLLKLIIFALLGTISMVLMFLNFPLPFLPPYLKIDFSEVPALIAALLFTPIAGVIVEAIKNSLYLIYTGAGDPVGVVANFLAGSLFVVPVAIFYHKLKGVKSLLSGLITGTIVMAVGMSVLNYLVILPAYSWLMGLEEMAIPSVKWASVIAGILPFNLLKGIIVSALFIPLFAKLRPWLEKKRITFTS</sequence>
<feature type="transmembrane region" description="Helical" evidence="9">
    <location>
        <begin position="43"/>
        <end position="60"/>
    </location>
</feature>
<keyword evidence="11" id="KW-1185">Reference proteome</keyword>
<dbReference type="InterPro" id="IPR024529">
    <property type="entry name" value="ECF_trnsprt_substrate-spec"/>
</dbReference>
<gene>
    <name evidence="10" type="ORF">NC799_15475</name>
</gene>
<evidence type="ECO:0000256" key="6">
    <source>
        <dbReference type="ARBA" id="ARBA00022989"/>
    </source>
</evidence>
<dbReference type="PIRSF" id="PIRSF037778">
    <property type="entry name" value="UCP037778_transp_RibU"/>
    <property type="match status" value="1"/>
</dbReference>
<comment type="caution">
    <text evidence="10">The sequence shown here is derived from an EMBL/GenBank/DDBJ whole genome shotgun (WGS) entry which is preliminary data.</text>
</comment>
<evidence type="ECO:0000256" key="8">
    <source>
        <dbReference type="PIRNR" id="PIRNR037778"/>
    </source>
</evidence>
<evidence type="ECO:0000256" key="7">
    <source>
        <dbReference type="ARBA" id="ARBA00023136"/>
    </source>
</evidence>
<feature type="transmembrane region" description="Helical" evidence="9">
    <location>
        <begin position="150"/>
        <end position="177"/>
    </location>
</feature>
<evidence type="ECO:0000256" key="5">
    <source>
        <dbReference type="ARBA" id="ARBA00022692"/>
    </source>
</evidence>
<dbReference type="AlphaFoldDB" id="A0A9X3WFY3"/>
<evidence type="ECO:0000256" key="4">
    <source>
        <dbReference type="ARBA" id="ARBA00022475"/>
    </source>
</evidence>
<evidence type="ECO:0000256" key="2">
    <source>
        <dbReference type="ARBA" id="ARBA00005540"/>
    </source>
</evidence>
<keyword evidence="4 8" id="KW-1003">Cell membrane</keyword>
<dbReference type="Proteomes" id="UP001145069">
    <property type="component" value="Unassembled WGS sequence"/>
</dbReference>
<name>A0A9X3WFY3_9BACI</name>
<keyword evidence="6 9" id="KW-1133">Transmembrane helix</keyword>
<keyword evidence="3 8" id="KW-0813">Transport</keyword>
<dbReference type="RefSeq" id="WP_272447349.1">
    <property type="nucleotide sequence ID" value="NZ_JAMQKC010000023.1"/>
</dbReference>
<comment type="function">
    <text evidence="8">Probably a riboflavin-binding protein that interacts with the energy-coupling factor (ECF) ABC-transporter complex.</text>
</comment>